<reference evidence="4 5" key="1">
    <citation type="submission" date="2016-10" db="EMBL/GenBank/DDBJ databases">
        <authorList>
            <person name="de Groot N.N."/>
        </authorList>
    </citation>
    <scope>NUCLEOTIDE SEQUENCE [LARGE SCALE GENOMIC DNA]</scope>
    <source>
        <strain evidence="4 5">DSM 13305</strain>
    </source>
</reference>
<gene>
    <name evidence="4" type="ORF">SAMN04490178_10924</name>
</gene>
<evidence type="ECO:0000259" key="3">
    <source>
        <dbReference type="SMART" id="SM01007"/>
    </source>
</evidence>
<dbReference type="OrthoDB" id="9794581at2"/>
<dbReference type="InterPro" id="IPR001303">
    <property type="entry name" value="Aldolase_II/adducin_N"/>
</dbReference>
<evidence type="ECO:0000256" key="2">
    <source>
        <dbReference type="ARBA" id="ARBA00023239"/>
    </source>
</evidence>
<dbReference type="STRING" id="112903.SAMN04490178_10924"/>
<dbReference type="PANTHER" id="PTHR22789">
    <property type="entry name" value="FUCULOSE PHOSPHATE ALDOLASE"/>
    <property type="match status" value="1"/>
</dbReference>
<dbReference type="NCBIfam" id="NF005302">
    <property type="entry name" value="PRK06833.1"/>
    <property type="match status" value="1"/>
</dbReference>
<evidence type="ECO:0000256" key="1">
    <source>
        <dbReference type="ARBA" id="ARBA00022723"/>
    </source>
</evidence>
<proteinExistence type="predicted"/>
<feature type="domain" description="Class II aldolase/adducin N-terminal" evidence="3">
    <location>
        <begin position="8"/>
        <end position="185"/>
    </location>
</feature>
<dbReference type="GO" id="GO:0019323">
    <property type="term" value="P:pentose catabolic process"/>
    <property type="evidence" value="ECO:0007669"/>
    <property type="project" value="TreeGrafter"/>
</dbReference>
<dbReference type="GO" id="GO:0005829">
    <property type="term" value="C:cytosol"/>
    <property type="evidence" value="ECO:0007669"/>
    <property type="project" value="TreeGrafter"/>
</dbReference>
<organism evidence="4 5">
    <name type="scientific">Propionispora vibrioides</name>
    <dbReference type="NCBI Taxonomy" id="112903"/>
    <lineage>
        <taxon>Bacteria</taxon>
        <taxon>Bacillati</taxon>
        <taxon>Bacillota</taxon>
        <taxon>Negativicutes</taxon>
        <taxon>Selenomonadales</taxon>
        <taxon>Sporomusaceae</taxon>
        <taxon>Propionispora</taxon>
    </lineage>
</organism>
<keyword evidence="1" id="KW-0479">Metal-binding</keyword>
<protein>
    <submittedName>
        <fullName evidence="4">L-fuculose 1-phosphate aldolase</fullName>
    </submittedName>
</protein>
<dbReference type="Proteomes" id="UP000198847">
    <property type="component" value="Unassembled WGS sequence"/>
</dbReference>
<sequence length="213" mass="23878">MLMEKERKLIVEYGKKLINSNLTKGTGGNISMFNRELGYMAISPSGIDYFETQPEDVVITDLDGNTVEGFRKPSSEKDMHRIYYQKSREINAVIHTHSMYSTILATLGWELPAANYYIAITGGKNVRCAKYASFGTWELAENSFQAMQGRKACFLANHGLLTCAADLPGAFVIAEETERMAEIYCRAKTLGEPNLLNDAEVEVMLEKFKSYGQ</sequence>
<keyword evidence="5" id="KW-1185">Reference proteome</keyword>
<dbReference type="InterPro" id="IPR036409">
    <property type="entry name" value="Aldolase_II/adducin_N_sf"/>
</dbReference>
<dbReference type="SMART" id="SM01007">
    <property type="entry name" value="Aldolase_II"/>
    <property type="match status" value="1"/>
</dbReference>
<name>A0A1H8UL26_9FIRM</name>
<dbReference type="Pfam" id="PF00596">
    <property type="entry name" value="Aldolase_II"/>
    <property type="match status" value="1"/>
</dbReference>
<dbReference type="SUPFAM" id="SSF53639">
    <property type="entry name" value="AraD/HMP-PK domain-like"/>
    <property type="match status" value="1"/>
</dbReference>
<evidence type="ECO:0000313" key="4">
    <source>
        <dbReference type="EMBL" id="SEP03875.1"/>
    </source>
</evidence>
<evidence type="ECO:0000313" key="5">
    <source>
        <dbReference type="Proteomes" id="UP000198847"/>
    </source>
</evidence>
<dbReference type="InterPro" id="IPR050197">
    <property type="entry name" value="Aldolase_class_II_sugar_metab"/>
</dbReference>
<keyword evidence="2" id="KW-0456">Lyase</keyword>
<dbReference type="EMBL" id="FODY01000009">
    <property type="protein sequence ID" value="SEP03875.1"/>
    <property type="molecule type" value="Genomic_DNA"/>
</dbReference>
<dbReference type="RefSeq" id="WP_091746076.1">
    <property type="nucleotide sequence ID" value="NZ_FODY01000009.1"/>
</dbReference>
<dbReference type="PANTHER" id="PTHR22789:SF0">
    <property type="entry name" value="3-OXO-TETRONATE 4-PHOSPHATE DECARBOXYLASE-RELATED"/>
    <property type="match status" value="1"/>
</dbReference>
<dbReference type="GO" id="GO:0016832">
    <property type="term" value="F:aldehyde-lyase activity"/>
    <property type="evidence" value="ECO:0007669"/>
    <property type="project" value="TreeGrafter"/>
</dbReference>
<accession>A0A1H8UL26</accession>
<dbReference type="GO" id="GO:0046872">
    <property type="term" value="F:metal ion binding"/>
    <property type="evidence" value="ECO:0007669"/>
    <property type="project" value="UniProtKB-KW"/>
</dbReference>
<dbReference type="Gene3D" id="3.40.225.10">
    <property type="entry name" value="Class II aldolase/adducin N-terminal domain"/>
    <property type="match status" value="1"/>
</dbReference>
<dbReference type="AlphaFoldDB" id="A0A1H8UL26"/>